<name>A0AAV2W028_9VIBR</name>
<sequence>MTPTVKQVISTQKWQLTQFVSANNDTPQHRHRINALFNKERRMSLF</sequence>
<comment type="caution">
    <text evidence="1">The sequence shown here is derived from an EMBL/GenBank/DDBJ whole genome shotgun (WGS) entry which is preliminary data.</text>
</comment>
<evidence type="ECO:0000313" key="2">
    <source>
        <dbReference type="Proteomes" id="UP000018211"/>
    </source>
</evidence>
<proteinExistence type="predicted"/>
<dbReference type="Proteomes" id="UP000018211">
    <property type="component" value="Unassembled WGS sequence"/>
</dbReference>
<reference evidence="1 2" key="1">
    <citation type="journal article" date="2013" name="ISME J.">
        <title>Comparative genomics of pathogenic lineages of Vibrio nigripulchritudo identifies virulence-associated traits.</title>
        <authorList>
            <person name="Goudenege D."/>
            <person name="Labreuche Y."/>
            <person name="Krin E."/>
            <person name="Ansquer D."/>
            <person name="Mangenot S."/>
            <person name="Calteau A."/>
            <person name="Medigue C."/>
            <person name="Mazel D."/>
            <person name="Polz M.F."/>
            <person name="Le Roux F."/>
        </authorList>
    </citation>
    <scope>NUCLEOTIDE SEQUENCE [LARGE SCALE GENOMIC DNA]</scope>
    <source>
        <strain evidence="1 2">SOn1</strain>
    </source>
</reference>
<accession>A0AAV2W028</accession>
<dbReference type="EMBL" id="CAOF01000199">
    <property type="protein sequence ID" value="CCO50220.1"/>
    <property type="molecule type" value="Genomic_DNA"/>
</dbReference>
<dbReference type="AlphaFoldDB" id="A0AAV2W028"/>
<organism evidence="1 2">
    <name type="scientific">Vibrio nigripulchritudo SOn1</name>
    <dbReference type="NCBI Taxonomy" id="1238450"/>
    <lineage>
        <taxon>Bacteria</taxon>
        <taxon>Pseudomonadati</taxon>
        <taxon>Pseudomonadota</taxon>
        <taxon>Gammaproteobacteria</taxon>
        <taxon>Vibrionales</taxon>
        <taxon>Vibrionaceae</taxon>
        <taxon>Vibrio</taxon>
    </lineage>
</organism>
<gene>
    <name evidence="1" type="ORF">VIBNISOn1_p0057</name>
</gene>
<protein>
    <submittedName>
        <fullName evidence="1">Uncharacterized protein</fullName>
    </submittedName>
</protein>
<evidence type="ECO:0000313" key="1">
    <source>
        <dbReference type="EMBL" id="CCO50220.1"/>
    </source>
</evidence>